<evidence type="ECO:0000313" key="3">
    <source>
        <dbReference type="EMBL" id="RQP21745.1"/>
    </source>
</evidence>
<accession>A0A3N7JRT8</accession>
<dbReference type="Gene3D" id="3.30.530.20">
    <property type="match status" value="1"/>
</dbReference>
<dbReference type="InterPro" id="IPR005031">
    <property type="entry name" value="COQ10_START"/>
</dbReference>
<dbReference type="Proteomes" id="UP000267464">
    <property type="component" value="Unassembled WGS sequence"/>
</dbReference>
<name>A0A3N7JRT8_9BURK</name>
<dbReference type="SUPFAM" id="SSF55961">
    <property type="entry name" value="Bet v1-like"/>
    <property type="match status" value="1"/>
</dbReference>
<feature type="domain" description="Coenzyme Q-binding protein COQ10 START" evidence="2">
    <location>
        <begin position="16"/>
        <end position="135"/>
    </location>
</feature>
<dbReference type="EMBL" id="QUSW01000009">
    <property type="protein sequence ID" value="RQP21745.1"/>
    <property type="molecule type" value="Genomic_DNA"/>
</dbReference>
<evidence type="ECO:0000259" key="2">
    <source>
        <dbReference type="Pfam" id="PF03364"/>
    </source>
</evidence>
<keyword evidence="4" id="KW-1185">Reference proteome</keyword>
<organism evidence="3 4">
    <name type="scientific">Piscinibacter terrae</name>
    <dbReference type="NCBI Taxonomy" id="2496871"/>
    <lineage>
        <taxon>Bacteria</taxon>
        <taxon>Pseudomonadati</taxon>
        <taxon>Pseudomonadota</taxon>
        <taxon>Betaproteobacteria</taxon>
        <taxon>Burkholderiales</taxon>
        <taxon>Sphaerotilaceae</taxon>
        <taxon>Piscinibacter</taxon>
    </lineage>
</organism>
<comment type="similarity">
    <text evidence="1">Belongs to the ribosome association toxin RatA family.</text>
</comment>
<reference evidence="3 4" key="1">
    <citation type="submission" date="2018-08" db="EMBL/GenBank/DDBJ databases">
        <authorList>
            <person name="Khan S.A."/>
            <person name="Jeon C.O."/>
            <person name="Chun B.H."/>
            <person name="Jeong S.E."/>
        </authorList>
    </citation>
    <scope>NUCLEOTIDE SEQUENCE [LARGE SCALE GENOMIC DNA]</scope>
    <source>
        <strain evidence="3 4">S-16</strain>
    </source>
</reference>
<proteinExistence type="inferred from homology"/>
<dbReference type="AlphaFoldDB" id="A0A3N7JRT8"/>
<comment type="caution">
    <text evidence="3">The sequence shown here is derived from an EMBL/GenBank/DDBJ whole genome shotgun (WGS) entry which is preliminary data.</text>
</comment>
<evidence type="ECO:0000313" key="4">
    <source>
        <dbReference type="Proteomes" id="UP000267464"/>
    </source>
</evidence>
<dbReference type="OrthoDB" id="9134299at2"/>
<dbReference type="CDD" id="cd08861">
    <property type="entry name" value="OtcD1_ARO-CYC_like"/>
    <property type="match status" value="1"/>
</dbReference>
<reference evidence="3 4" key="2">
    <citation type="submission" date="2018-12" db="EMBL/GenBank/DDBJ databases">
        <title>Rhizobacter gummiphilus sp. nov., a rubber-degrading bacterium isolated from the soil of a botanical garden in Japan.</title>
        <authorList>
            <person name="Shunsuke S.S."/>
        </authorList>
    </citation>
    <scope>NUCLEOTIDE SEQUENCE [LARGE SCALE GENOMIC DNA]</scope>
    <source>
        <strain evidence="3 4">S-16</strain>
    </source>
</reference>
<evidence type="ECO:0000256" key="1">
    <source>
        <dbReference type="ARBA" id="ARBA00008918"/>
    </source>
</evidence>
<protein>
    <submittedName>
        <fullName evidence="3">Cyclase</fullName>
    </submittedName>
</protein>
<sequence>MPDVNSLLSMGRVDRHLVWEALCDFERYPQFMQDVLEVVVERRCAQEIISHWRVLLNGSELSWTERDVLTDDHRIVFEQTDGDLEIWTGQWQLLDDGPDGSLRVELNVTFDLGIPSLADVLHPIGERAIRANSKQMLEGIRSRVLAAVAAGDAT</sequence>
<gene>
    <name evidence="3" type="ORF">DZC73_25200</name>
</gene>
<dbReference type="RefSeq" id="WP_124543158.1">
    <property type="nucleotide sequence ID" value="NZ_QUSW01000009.1"/>
</dbReference>
<dbReference type="Pfam" id="PF03364">
    <property type="entry name" value="Polyketide_cyc"/>
    <property type="match status" value="1"/>
</dbReference>
<dbReference type="InterPro" id="IPR023393">
    <property type="entry name" value="START-like_dom_sf"/>
</dbReference>